<dbReference type="PANTHER" id="PTHR46068:SF1">
    <property type="entry name" value="TRANSPOSASE IS30-LIKE HTH DOMAIN-CONTAINING PROTEIN"/>
    <property type="match status" value="1"/>
</dbReference>
<dbReference type="GO" id="GO:0003676">
    <property type="term" value="F:nucleic acid binding"/>
    <property type="evidence" value="ECO:0007669"/>
    <property type="project" value="InterPro"/>
</dbReference>
<keyword evidence="2" id="KW-1185">Reference proteome</keyword>
<organism evidence="1 2">
    <name type="scientific">Oopsacas minuta</name>
    <dbReference type="NCBI Taxonomy" id="111878"/>
    <lineage>
        <taxon>Eukaryota</taxon>
        <taxon>Metazoa</taxon>
        <taxon>Porifera</taxon>
        <taxon>Hexactinellida</taxon>
        <taxon>Hexasterophora</taxon>
        <taxon>Lyssacinosida</taxon>
        <taxon>Leucopsacidae</taxon>
        <taxon>Oopsacas</taxon>
    </lineage>
</organism>
<dbReference type="PANTHER" id="PTHR46068">
    <property type="entry name" value="PROTEIN CBG27172"/>
    <property type="match status" value="1"/>
</dbReference>
<name>A0AAV7JVV0_9METZ</name>
<gene>
    <name evidence="1" type="ORF">LOD99_4034</name>
</gene>
<dbReference type="Gene3D" id="3.30.420.10">
    <property type="entry name" value="Ribonuclease H-like superfamily/Ribonuclease H"/>
    <property type="match status" value="1"/>
</dbReference>
<dbReference type="InterPro" id="IPR036397">
    <property type="entry name" value="RNaseH_sf"/>
</dbReference>
<dbReference type="EMBL" id="JAKMXF010000296">
    <property type="protein sequence ID" value="KAI6652957.1"/>
    <property type="molecule type" value="Genomic_DNA"/>
</dbReference>
<sequence>MRKVVRGCVWRNPSRSVRKIAAELKVSRSSLQRIVKRHLGLYSFKKRKVHYLSKVMKEKRLKRSKGLIDWFAVQGLDHVLFSDEKLFTIEEAYNQQNDRILSSTTSTIPEEYRYVKRIQKPCYVMVWAGISSLGRTPIVFIPAGVKINAQLTKTLF</sequence>
<evidence type="ECO:0008006" key="3">
    <source>
        <dbReference type="Google" id="ProtNLM"/>
    </source>
</evidence>
<protein>
    <recommendedName>
        <fullName evidence="3">Transposase</fullName>
    </recommendedName>
</protein>
<evidence type="ECO:0000313" key="1">
    <source>
        <dbReference type="EMBL" id="KAI6652957.1"/>
    </source>
</evidence>
<evidence type="ECO:0000313" key="2">
    <source>
        <dbReference type="Proteomes" id="UP001165289"/>
    </source>
</evidence>
<proteinExistence type="predicted"/>
<reference evidence="1 2" key="1">
    <citation type="journal article" date="2023" name="BMC Biol.">
        <title>The compact genome of the sponge Oopsacas minuta (Hexactinellida) is lacking key metazoan core genes.</title>
        <authorList>
            <person name="Santini S."/>
            <person name="Schenkelaars Q."/>
            <person name="Jourda C."/>
            <person name="Duchesne M."/>
            <person name="Belahbib H."/>
            <person name="Rocher C."/>
            <person name="Selva M."/>
            <person name="Riesgo A."/>
            <person name="Vervoort M."/>
            <person name="Leys S.P."/>
            <person name="Kodjabachian L."/>
            <person name="Le Bivic A."/>
            <person name="Borchiellini C."/>
            <person name="Claverie J.M."/>
            <person name="Renard E."/>
        </authorList>
    </citation>
    <scope>NUCLEOTIDE SEQUENCE [LARGE SCALE GENOMIC DNA]</scope>
    <source>
        <strain evidence="1">SPO-2</strain>
    </source>
</reference>
<dbReference type="Proteomes" id="UP001165289">
    <property type="component" value="Unassembled WGS sequence"/>
</dbReference>
<comment type="caution">
    <text evidence="1">The sequence shown here is derived from an EMBL/GenBank/DDBJ whole genome shotgun (WGS) entry which is preliminary data.</text>
</comment>
<accession>A0AAV7JVV0</accession>
<dbReference type="AlphaFoldDB" id="A0AAV7JVV0"/>